<comment type="caution">
    <text evidence="2">The sequence shown here is derived from an EMBL/GenBank/DDBJ whole genome shotgun (WGS) entry which is preliminary data.</text>
</comment>
<accession>A0A1S0ZJ11</accession>
<dbReference type="AlphaFoldDB" id="A0A1S0ZJ11"/>
<dbReference type="EMBL" id="MLZC01000003">
    <property type="protein sequence ID" value="OHG68054.1"/>
    <property type="molecule type" value="Genomic_DNA"/>
</dbReference>
<protein>
    <recommendedName>
        <fullName evidence="3">DUF1640 domain-containing protein</fullName>
    </recommendedName>
</protein>
<gene>
    <name evidence="2" type="ORF">A7T00_09860</name>
</gene>
<name>A0A1S0ZJ11_SALET</name>
<proteinExistence type="predicted"/>
<feature type="transmembrane region" description="Helical" evidence="1">
    <location>
        <begin position="37"/>
        <end position="56"/>
    </location>
</feature>
<sequence length="62" mass="7105">MEARVAKLESDVTHIDSTLQEMKGDMREMRRDLRSDFRILFGVLITVAIGLAGIMARGFHWI</sequence>
<organism evidence="2">
    <name type="scientific">Salmonella enterica subsp. enterica serovar Saintpaul</name>
    <dbReference type="NCBI Taxonomy" id="90105"/>
    <lineage>
        <taxon>Bacteria</taxon>
        <taxon>Pseudomonadati</taxon>
        <taxon>Pseudomonadota</taxon>
        <taxon>Gammaproteobacteria</taxon>
        <taxon>Enterobacterales</taxon>
        <taxon>Enterobacteriaceae</taxon>
        <taxon>Salmonella</taxon>
    </lineage>
</organism>
<evidence type="ECO:0000256" key="1">
    <source>
        <dbReference type="SAM" id="Phobius"/>
    </source>
</evidence>
<reference evidence="2" key="1">
    <citation type="submission" date="2016-09" db="EMBL/GenBank/DDBJ databases">
        <title>Whole genome sequencing of Salmonella enterica.</title>
        <authorList>
            <person name="Bell R."/>
        </authorList>
    </citation>
    <scope>NUCLEOTIDE SEQUENCE [LARGE SCALE GENOMIC DNA]</scope>
    <source>
        <strain evidence="2">CFSAN044978</strain>
    </source>
</reference>
<evidence type="ECO:0008006" key="3">
    <source>
        <dbReference type="Google" id="ProtNLM"/>
    </source>
</evidence>
<keyword evidence="1" id="KW-0472">Membrane</keyword>
<evidence type="ECO:0000313" key="2">
    <source>
        <dbReference type="EMBL" id="OHG68054.1"/>
    </source>
</evidence>
<keyword evidence="1" id="KW-1133">Transmembrane helix</keyword>
<keyword evidence="1" id="KW-0812">Transmembrane</keyword>